<accession>A0AA49X3T0</accession>
<dbReference type="EMBL" id="OQ890317">
    <property type="protein sequence ID" value="WLJ25820.1"/>
    <property type="molecule type" value="Genomic_DNA"/>
</dbReference>
<dbReference type="InterPro" id="IPR006428">
    <property type="entry name" value="Portal_SPP1-type"/>
</dbReference>
<proteinExistence type="predicted"/>
<dbReference type="Pfam" id="PF05133">
    <property type="entry name" value="SPP1_portal"/>
    <property type="match status" value="1"/>
</dbReference>
<protein>
    <submittedName>
        <fullName evidence="1">Portal protein</fullName>
    </submittedName>
</protein>
<dbReference type="NCBIfam" id="TIGR01538">
    <property type="entry name" value="portal_SPP1"/>
    <property type="match status" value="1"/>
</dbReference>
<dbReference type="InterPro" id="IPR021145">
    <property type="entry name" value="Portal_protein_SPP1_Gp6-like"/>
</dbReference>
<evidence type="ECO:0000313" key="1">
    <source>
        <dbReference type="EMBL" id="WLJ25820.1"/>
    </source>
</evidence>
<name>A0AA49X3T0_9VIRU</name>
<sequence length="448" mass="51097">MYYEKAFYIEPEEEMTGEKLCGYITKHRSLVNRYHELKNLYVGDQDILYLAPKPTTKPDNRLVANFARYIVDTFNGYFIGSPVKTVSGDERVSDYIQMLERYNNIDDLNADLSKKCDIYGHAFELLYLDEMAQVGITQIAPSECILVRSTSIRETPLYGIRYTVTSGGRTIGTISDASVIRYFEIKGAEVTITGEKPNYFGAVPIIEYVENEERIGAFEWVEYLINAYNKAISEKANDVDYFADAYMKILGAKLDESVLSQIRDYRIINLEKTGGDGQLAVDFMQKPNADATQEHLLERIEKLIFNLSMVPNINDEKFGTASGIALQYKLQSMSNLAKTKERKFARGFNERYRLIANLPNPVIRSEDLVGIDYKFTRNIPANVRDEAETARSLQGIVSDETILENLSIVGDVKKELERREDEEKLTPMIEMHNHGAVMEDEEATNEEI</sequence>
<organism evidence="1">
    <name type="scientific">Firmicutes phage HS10</name>
    <dbReference type="NCBI Taxonomy" id="3056392"/>
    <lineage>
        <taxon>Viruses</taxon>
    </lineage>
</organism>
<reference evidence="1" key="1">
    <citation type="submission" date="2023-04" db="EMBL/GenBank/DDBJ databases">
        <title>The human skin virome in hidradenitis suppurativa patients.</title>
        <authorList>
            <person name="Jansen D."/>
        </authorList>
    </citation>
    <scope>NUCLEOTIDE SEQUENCE</scope>
    <source>
        <strain evidence="1">VC3_JansenPhageG</strain>
    </source>
</reference>